<dbReference type="PANTHER" id="PTHR24305">
    <property type="entry name" value="CYTOCHROME P450"/>
    <property type="match status" value="1"/>
</dbReference>
<dbReference type="InterPro" id="IPR036396">
    <property type="entry name" value="Cyt_P450_sf"/>
</dbReference>
<evidence type="ECO:0008006" key="4">
    <source>
        <dbReference type="Google" id="ProtNLM"/>
    </source>
</evidence>
<dbReference type="Gene3D" id="1.10.630.10">
    <property type="entry name" value="Cytochrome P450"/>
    <property type="match status" value="1"/>
</dbReference>
<dbReference type="GO" id="GO:0005506">
    <property type="term" value="F:iron ion binding"/>
    <property type="evidence" value="ECO:0007669"/>
    <property type="project" value="InterPro"/>
</dbReference>
<organism evidence="2 3">
    <name type="scientific">Saprolegnia parasitica (strain CBS 223.65)</name>
    <dbReference type="NCBI Taxonomy" id="695850"/>
    <lineage>
        <taxon>Eukaryota</taxon>
        <taxon>Sar</taxon>
        <taxon>Stramenopiles</taxon>
        <taxon>Oomycota</taxon>
        <taxon>Saprolegniomycetes</taxon>
        <taxon>Saprolegniales</taxon>
        <taxon>Saprolegniaceae</taxon>
        <taxon>Saprolegnia</taxon>
    </lineage>
</organism>
<evidence type="ECO:0000256" key="1">
    <source>
        <dbReference type="ARBA" id="ARBA00010617"/>
    </source>
</evidence>
<dbReference type="GO" id="GO:0016705">
    <property type="term" value="F:oxidoreductase activity, acting on paired donors, with incorporation or reduction of molecular oxygen"/>
    <property type="evidence" value="ECO:0007669"/>
    <property type="project" value="InterPro"/>
</dbReference>
<protein>
    <recommendedName>
        <fullName evidence="4">Cytochrome P450</fullName>
    </recommendedName>
</protein>
<evidence type="ECO:0000313" key="2">
    <source>
        <dbReference type="EMBL" id="KDO32003.1"/>
    </source>
</evidence>
<dbReference type="GeneID" id="24125743"/>
<dbReference type="GO" id="GO:0004497">
    <property type="term" value="F:monooxygenase activity"/>
    <property type="evidence" value="ECO:0007669"/>
    <property type="project" value="InterPro"/>
</dbReference>
<dbReference type="RefSeq" id="XP_012197197.1">
    <property type="nucleotide sequence ID" value="XM_012341807.1"/>
</dbReference>
<dbReference type="Pfam" id="PF00067">
    <property type="entry name" value="p450"/>
    <property type="match status" value="1"/>
</dbReference>
<dbReference type="Proteomes" id="UP000030745">
    <property type="component" value="Unassembled WGS sequence"/>
</dbReference>
<sequence length="285" mass="31861">MLDPIGLKHVRVTRSDNYPRDHLARTLFHVRPPHSVPKTTIVDAEMFRGVGLLSTFGAAHTTMRKQLTPHFGHIQRFLPIFQRHARHFLTLDVIGVSAFGFAFGAVDGRLSPELQAFNDVKMPSSFVVNLGIVFFPFWDYLPFASVQRRVAATDTIQDTVYRVIDAKLQAPADRDVTDLLDLLLLSGTSAADARVHVTTFLQAGHETTSGTLAWVLVQIATHADVATRVYAECRDVLHRHRDDDMTSDVLAELPYLTAVIQKPCACTPQDRRSPIALRSRTIPCR</sequence>
<gene>
    <name evidence="2" type="ORF">SPRG_03220</name>
</gene>
<evidence type="ECO:0000313" key="3">
    <source>
        <dbReference type="Proteomes" id="UP000030745"/>
    </source>
</evidence>
<dbReference type="EMBL" id="KK583196">
    <property type="protein sequence ID" value="KDO32003.1"/>
    <property type="molecule type" value="Genomic_DNA"/>
</dbReference>
<dbReference type="STRING" id="695850.A0A067CNA5"/>
<proteinExistence type="inferred from homology"/>
<comment type="similarity">
    <text evidence="1">Belongs to the cytochrome P450 family.</text>
</comment>
<dbReference type="KEGG" id="spar:SPRG_03220"/>
<dbReference type="GO" id="GO:0020037">
    <property type="term" value="F:heme binding"/>
    <property type="evidence" value="ECO:0007669"/>
    <property type="project" value="InterPro"/>
</dbReference>
<dbReference type="PANTHER" id="PTHR24305:SF166">
    <property type="entry name" value="CYTOCHROME P450 12A4, MITOCHONDRIAL-RELATED"/>
    <property type="match status" value="1"/>
</dbReference>
<dbReference type="SUPFAM" id="SSF48264">
    <property type="entry name" value="Cytochrome P450"/>
    <property type="match status" value="1"/>
</dbReference>
<dbReference type="InterPro" id="IPR050121">
    <property type="entry name" value="Cytochrome_P450_monoxygenase"/>
</dbReference>
<dbReference type="InterPro" id="IPR001128">
    <property type="entry name" value="Cyt_P450"/>
</dbReference>
<dbReference type="VEuPathDB" id="FungiDB:SPRG_03220"/>
<dbReference type="OrthoDB" id="2843at2759"/>
<keyword evidence="3" id="KW-1185">Reference proteome</keyword>
<accession>A0A067CNA5</accession>
<name>A0A067CNA5_SAPPC</name>
<dbReference type="AlphaFoldDB" id="A0A067CNA5"/>
<reference evidence="2 3" key="1">
    <citation type="journal article" date="2013" name="PLoS Genet.">
        <title>Distinctive expansion of potential virulence genes in the genome of the oomycete fish pathogen Saprolegnia parasitica.</title>
        <authorList>
            <person name="Jiang R.H."/>
            <person name="de Bruijn I."/>
            <person name="Haas B.J."/>
            <person name="Belmonte R."/>
            <person name="Lobach L."/>
            <person name="Christie J."/>
            <person name="van den Ackerveken G."/>
            <person name="Bottin A."/>
            <person name="Bulone V."/>
            <person name="Diaz-Moreno S.M."/>
            <person name="Dumas B."/>
            <person name="Fan L."/>
            <person name="Gaulin E."/>
            <person name="Govers F."/>
            <person name="Grenville-Briggs L.J."/>
            <person name="Horner N.R."/>
            <person name="Levin J.Z."/>
            <person name="Mammella M."/>
            <person name="Meijer H.J."/>
            <person name="Morris P."/>
            <person name="Nusbaum C."/>
            <person name="Oome S."/>
            <person name="Phillips A.J."/>
            <person name="van Rooyen D."/>
            <person name="Rzeszutek E."/>
            <person name="Saraiva M."/>
            <person name="Secombes C.J."/>
            <person name="Seidl M.F."/>
            <person name="Snel B."/>
            <person name="Stassen J.H."/>
            <person name="Sykes S."/>
            <person name="Tripathy S."/>
            <person name="van den Berg H."/>
            <person name="Vega-Arreguin J.C."/>
            <person name="Wawra S."/>
            <person name="Young S.K."/>
            <person name="Zeng Q."/>
            <person name="Dieguez-Uribeondo J."/>
            <person name="Russ C."/>
            <person name="Tyler B.M."/>
            <person name="van West P."/>
        </authorList>
    </citation>
    <scope>NUCLEOTIDE SEQUENCE [LARGE SCALE GENOMIC DNA]</scope>
    <source>
        <strain evidence="2 3">CBS 223.65</strain>
    </source>
</reference>